<dbReference type="GO" id="GO:0003677">
    <property type="term" value="F:DNA binding"/>
    <property type="evidence" value="ECO:0007669"/>
    <property type="project" value="UniProtKB-KW"/>
</dbReference>
<dbReference type="Pfam" id="PF14659">
    <property type="entry name" value="Phage_int_SAM_3"/>
    <property type="match status" value="1"/>
</dbReference>
<name>A0A6N4XKM2_9FLAO</name>
<keyword evidence="4" id="KW-1185">Reference proteome</keyword>
<feature type="domain" description="Integrase SAM-like N-terminal" evidence="2">
    <location>
        <begin position="7"/>
        <end position="57"/>
    </location>
</feature>
<dbReference type="GO" id="GO:0015074">
    <property type="term" value="P:DNA integration"/>
    <property type="evidence" value="ECO:0007669"/>
    <property type="project" value="InterPro"/>
</dbReference>
<dbReference type="InterPro" id="IPR010998">
    <property type="entry name" value="Integrase_recombinase_N"/>
</dbReference>
<dbReference type="SUPFAM" id="SSF56349">
    <property type="entry name" value="DNA breaking-rejoining enzymes"/>
    <property type="match status" value="1"/>
</dbReference>
<evidence type="ECO:0000259" key="2">
    <source>
        <dbReference type="Pfam" id="PF14659"/>
    </source>
</evidence>
<reference evidence="3 4" key="1">
    <citation type="submission" date="2020-01" db="EMBL/GenBank/DDBJ databases">
        <authorList>
            <person name="Rodrigo-Torres L."/>
            <person name="Arahal R. D."/>
            <person name="Lucena T."/>
        </authorList>
    </citation>
    <scope>NUCLEOTIDE SEQUENCE [LARGE SCALE GENOMIC DNA]</scope>
    <source>
        <strain evidence="3 4">CECT 9393</strain>
    </source>
</reference>
<accession>A0A6N4XKM2</accession>
<dbReference type="AlphaFoldDB" id="A0A6N4XKM2"/>
<dbReference type="Proteomes" id="UP000445309">
    <property type="component" value="Unassembled WGS sequence"/>
</dbReference>
<dbReference type="InterPro" id="IPR004107">
    <property type="entry name" value="Integrase_SAM-like_N"/>
</dbReference>
<dbReference type="RefSeq" id="WP_228453869.1">
    <property type="nucleotide sequence ID" value="NZ_CACVBY010000001.1"/>
</dbReference>
<evidence type="ECO:0000313" key="3">
    <source>
        <dbReference type="EMBL" id="CAA7385723.1"/>
    </source>
</evidence>
<keyword evidence="1" id="KW-0238">DNA-binding</keyword>
<dbReference type="EMBL" id="CACVBY010000001">
    <property type="protein sequence ID" value="CAA7385723.1"/>
    <property type="molecule type" value="Genomic_DNA"/>
</dbReference>
<organism evidence="3 4">
    <name type="scientific">Chryseobacterium fistulae</name>
    <dbReference type="NCBI Taxonomy" id="2675058"/>
    <lineage>
        <taxon>Bacteria</taxon>
        <taxon>Pseudomonadati</taxon>
        <taxon>Bacteroidota</taxon>
        <taxon>Flavobacteriia</taxon>
        <taxon>Flavobacteriales</taxon>
        <taxon>Weeksellaceae</taxon>
        <taxon>Chryseobacterium group</taxon>
        <taxon>Chryseobacterium</taxon>
    </lineage>
</organism>
<gene>
    <name evidence="3" type="ORF">CHRY9393_00008</name>
</gene>
<dbReference type="InterPro" id="IPR011010">
    <property type="entry name" value="DNA_brk_join_enz"/>
</dbReference>
<sequence>MNEQKQLSEVIDLWKIDKKQYVKKSSFSAYTLLIENHLLPNFGNKIAIEEADVQNFVFQKLETGLSHKTIKDILIVLKMILKFGAKNKWLQYTPFDIQFPTEREKHTIEVLTKSDQKK</sequence>
<evidence type="ECO:0000256" key="1">
    <source>
        <dbReference type="ARBA" id="ARBA00023125"/>
    </source>
</evidence>
<dbReference type="Gene3D" id="1.10.150.130">
    <property type="match status" value="1"/>
</dbReference>
<protein>
    <recommendedName>
        <fullName evidence="2">Integrase SAM-like N-terminal domain-containing protein</fullName>
    </recommendedName>
</protein>
<evidence type="ECO:0000313" key="4">
    <source>
        <dbReference type="Proteomes" id="UP000445309"/>
    </source>
</evidence>
<proteinExistence type="predicted"/>